<dbReference type="InterPro" id="IPR011701">
    <property type="entry name" value="MFS"/>
</dbReference>
<gene>
    <name evidence="9" type="ORF">ACAT0790_LOCUS66797</name>
</gene>
<evidence type="ECO:0000259" key="8">
    <source>
        <dbReference type="PROSITE" id="PS50850"/>
    </source>
</evidence>
<dbReference type="AlphaFoldDB" id="A0A7S1WV92"/>
<keyword evidence="2" id="KW-0813">Transport</keyword>
<accession>A0A7S1WV92</accession>
<evidence type="ECO:0000256" key="5">
    <source>
        <dbReference type="ARBA" id="ARBA00022989"/>
    </source>
</evidence>
<protein>
    <recommendedName>
        <fullName evidence="8">Major facilitator superfamily (MFS) profile domain-containing protein</fullName>
    </recommendedName>
</protein>
<comment type="subcellular location">
    <subcellularLocation>
        <location evidence="1">Cell membrane</location>
        <topology evidence="1">Multi-pass membrane protein</topology>
    </subcellularLocation>
</comment>
<dbReference type="SUPFAM" id="SSF103473">
    <property type="entry name" value="MFS general substrate transporter"/>
    <property type="match status" value="1"/>
</dbReference>
<name>A0A7S1WV92_ALECA</name>
<evidence type="ECO:0000256" key="2">
    <source>
        <dbReference type="ARBA" id="ARBA00022448"/>
    </source>
</evidence>
<evidence type="ECO:0000313" key="9">
    <source>
        <dbReference type="EMBL" id="CAD9190023.1"/>
    </source>
</evidence>
<keyword evidence="6 7" id="KW-0472">Membrane</keyword>
<keyword evidence="3" id="KW-1003">Cell membrane</keyword>
<dbReference type="PANTHER" id="PTHR23517:SF3">
    <property type="entry name" value="INTEGRAL MEMBRANE TRANSPORT PROTEIN"/>
    <property type="match status" value="1"/>
</dbReference>
<dbReference type="EMBL" id="HBGE01112048">
    <property type="protein sequence ID" value="CAD9190023.1"/>
    <property type="molecule type" value="Transcribed_RNA"/>
</dbReference>
<feature type="transmembrane region" description="Helical" evidence="7">
    <location>
        <begin position="28"/>
        <end position="50"/>
    </location>
</feature>
<dbReference type="Gene3D" id="1.20.1250.20">
    <property type="entry name" value="MFS general substrate transporter like domains"/>
    <property type="match status" value="1"/>
</dbReference>
<proteinExistence type="predicted"/>
<keyword evidence="5 7" id="KW-1133">Transmembrane helix</keyword>
<evidence type="ECO:0000256" key="6">
    <source>
        <dbReference type="ARBA" id="ARBA00023136"/>
    </source>
</evidence>
<evidence type="ECO:0000256" key="3">
    <source>
        <dbReference type="ARBA" id="ARBA00022475"/>
    </source>
</evidence>
<evidence type="ECO:0000256" key="1">
    <source>
        <dbReference type="ARBA" id="ARBA00004651"/>
    </source>
</evidence>
<dbReference type="InterPro" id="IPR050171">
    <property type="entry name" value="MFS_Transporters"/>
</dbReference>
<dbReference type="InterPro" id="IPR020846">
    <property type="entry name" value="MFS_dom"/>
</dbReference>
<sequence>MSLSCVRSSRNLLIPMEGHAVALREDDIGYLMSLSYVVDGLLFPLAGWLLDNVGRNRTGALGLVSYVAALLCLEGQSAAALTAFALVCGWANGITSGIVMTIASDLAPPDARGSFIGLYRTLTRLAELAAPLMVGFLAERCSLRAAALANAAVAGFGCLWVSCCMQRVTAASAA</sequence>
<dbReference type="GO" id="GO:0005886">
    <property type="term" value="C:plasma membrane"/>
    <property type="evidence" value="ECO:0007669"/>
    <property type="project" value="UniProtKB-SubCell"/>
</dbReference>
<reference evidence="9" key="1">
    <citation type="submission" date="2021-01" db="EMBL/GenBank/DDBJ databases">
        <authorList>
            <person name="Corre E."/>
            <person name="Pelletier E."/>
            <person name="Niang G."/>
            <person name="Scheremetjew M."/>
            <person name="Finn R."/>
            <person name="Kale V."/>
            <person name="Holt S."/>
            <person name="Cochrane G."/>
            <person name="Meng A."/>
            <person name="Brown T."/>
            <person name="Cohen L."/>
        </authorList>
    </citation>
    <scope>NUCLEOTIDE SEQUENCE</scope>
    <source>
        <strain evidence="9">OF101</strain>
    </source>
</reference>
<dbReference type="PANTHER" id="PTHR23517">
    <property type="entry name" value="RESISTANCE PROTEIN MDTM, PUTATIVE-RELATED-RELATED"/>
    <property type="match status" value="1"/>
</dbReference>
<feature type="domain" description="Major facilitator superfamily (MFS) profile" evidence="8">
    <location>
        <begin position="1"/>
        <end position="174"/>
    </location>
</feature>
<evidence type="ECO:0000256" key="7">
    <source>
        <dbReference type="SAM" id="Phobius"/>
    </source>
</evidence>
<dbReference type="GO" id="GO:0022857">
    <property type="term" value="F:transmembrane transporter activity"/>
    <property type="evidence" value="ECO:0007669"/>
    <property type="project" value="InterPro"/>
</dbReference>
<dbReference type="InterPro" id="IPR036259">
    <property type="entry name" value="MFS_trans_sf"/>
</dbReference>
<dbReference type="Pfam" id="PF07690">
    <property type="entry name" value="MFS_1"/>
    <property type="match status" value="1"/>
</dbReference>
<evidence type="ECO:0000256" key="4">
    <source>
        <dbReference type="ARBA" id="ARBA00022692"/>
    </source>
</evidence>
<keyword evidence="4 7" id="KW-0812">Transmembrane</keyword>
<dbReference type="PROSITE" id="PS50850">
    <property type="entry name" value="MFS"/>
    <property type="match status" value="1"/>
</dbReference>
<organism evidence="9">
    <name type="scientific">Alexandrium catenella</name>
    <name type="common">Red tide dinoflagellate</name>
    <name type="synonym">Gonyaulax catenella</name>
    <dbReference type="NCBI Taxonomy" id="2925"/>
    <lineage>
        <taxon>Eukaryota</taxon>
        <taxon>Sar</taxon>
        <taxon>Alveolata</taxon>
        <taxon>Dinophyceae</taxon>
        <taxon>Gonyaulacales</taxon>
        <taxon>Pyrocystaceae</taxon>
        <taxon>Alexandrium</taxon>
    </lineage>
</organism>